<comment type="caution">
    <text evidence="2">The sequence shown here is derived from an EMBL/GenBank/DDBJ whole genome shotgun (WGS) entry which is preliminary data.</text>
</comment>
<dbReference type="Proteomes" id="UP000298663">
    <property type="component" value="Unassembled WGS sequence"/>
</dbReference>
<accession>A0A4U8UZY4</accession>
<proteinExistence type="predicted"/>
<reference evidence="2 3" key="2">
    <citation type="journal article" date="2019" name="G3 (Bethesda)">
        <title>Hybrid Assembly of the Genome of the Entomopathogenic Nematode Steinernema carpocapsae Identifies the X-Chromosome.</title>
        <authorList>
            <person name="Serra L."/>
            <person name="Macchietto M."/>
            <person name="Macias-Munoz A."/>
            <person name="McGill C.J."/>
            <person name="Rodriguez I.M."/>
            <person name="Rodriguez B."/>
            <person name="Murad R."/>
            <person name="Mortazavi A."/>
        </authorList>
    </citation>
    <scope>NUCLEOTIDE SEQUENCE [LARGE SCALE GENOMIC DNA]</scope>
    <source>
        <strain evidence="2 3">ALL</strain>
    </source>
</reference>
<name>A0A4U8UZY4_STECR</name>
<feature type="compositionally biased region" description="Polar residues" evidence="1">
    <location>
        <begin position="74"/>
        <end position="86"/>
    </location>
</feature>
<dbReference type="AlphaFoldDB" id="A0A4U8UZY4"/>
<reference evidence="2 3" key="1">
    <citation type="journal article" date="2015" name="Genome Biol.">
        <title>Comparative genomics of Steinernema reveals deeply conserved gene regulatory networks.</title>
        <authorList>
            <person name="Dillman A.R."/>
            <person name="Macchietto M."/>
            <person name="Porter C.F."/>
            <person name="Rogers A."/>
            <person name="Williams B."/>
            <person name="Antoshechkin I."/>
            <person name="Lee M.M."/>
            <person name="Goodwin Z."/>
            <person name="Lu X."/>
            <person name="Lewis E.E."/>
            <person name="Goodrich-Blair H."/>
            <person name="Stock S.P."/>
            <person name="Adams B.J."/>
            <person name="Sternberg P.W."/>
            <person name="Mortazavi A."/>
        </authorList>
    </citation>
    <scope>NUCLEOTIDE SEQUENCE [LARGE SCALE GENOMIC DNA]</scope>
    <source>
        <strain evidence="2 3">ALL</strain>
    </source>
</reference>
<evidence type="ECO:0000313" key="2">
    <source>
        <dbReference type="EMBL" id="TMS38704.1"/>
    </source>
</evidence>
<evidence type="ECO:0000313" key="3">
    <source>
        <dbReference type="Proteomes" id="UP000298663"/>
    </source>
</evidence>
<keyword evidence="3" id="KW-1185">Reference proteome</keyword>
<gene>
    <name evidence="2" type="ORF">L596_005366</name>
</gene>
<organism evidence="2 3">
    <name type="scientific">Steinernema carpocapsae</name>
    <name type="common">Entomopathogenic nematode</name>
    <dbReference type="NCBI Taxonomy" id="34508"/>
    <lineage>
        <taxon>Eukaryota</taxon>
        <taxon>Metazoa</taxon>
        <taxon>Ecdysozoa</taxon>
        <taxon>Nematoda</taxon>
        <taxon>Chromadorea</taxon>
        <taxon>Rhabditida</taxon>
        <taxon>Tylenchina</taxon>
        <taxon>Panagrolaimomorpha</taxon>
        <taxon>Strongyloidoidea</taxon>
        <taxon>Steinernematidae</taxon>
        <taxon>Steinernema</taxon>
    </lineage>
</organism>
<protein>
    <submittedName>
        <fullName evidence="2">Uncharacterized protein</fullName>
    </submittedName>
</protein>
<sequence length="86" mass="9112">MRSAEPIFQLHVARREANEGEVEGVDAHRQCDALFLGVRNASWSPVSSVIPKSSVPRARIDKGRSLSGLATGAPRSTGNSARTAVA</sequence>
<feature type="region of interest" description="Disordered" evidence="1">
    <location>
        <begin position="61"/>
        <end position="86"/>
    </location>
</feature>
<evidence type="ECO:0000256" key="1">
    <source>
        <dbReference type="SAM" id="MobiDB-lite"/>
    </source>
</evidence>
<dbReference type="EMBL" id="AZBU02000001">
    <property type="protein sequence ID" value="TMS38704.1"/>
    <property type="molecule type" value="Genomic_DNA"/>
</dbReference>